<gene>
    <name evidence="1" type="ORF">PORY_002563</name>
</gene>
<reference evidence="1 2" key="1">
    <citation type="journal article" date="2021" name="Commun. Biol.">
        <title>Genomic insights into the host specific adaptation of the Pneumocystis genus.</title>
        <authorList>
            <person name="Cisse O.H."/>
            <person name="Ma L."/>
            <person name="Dekker J.P."/>
            <person name="Khil P.P."/>
            <person name="Youn J.-H."/>
            <person name="Brenchley J.M."/>
            <person name="Blair R."/>
            <person name="Pahar B."/>
            <person name="Chabe M."/>
            <person name="Van Rompay K.K.A."/>
            <person name="Keesler R."/>
            <person name="Sukura A."/>
            <person name="Hirsch V."/>
            <person name="Kutty G."/>
            <person name="Liu Y."/>
            <person name="Peng L."/>
            <person name="Chen J."/>
            <person name="Song J."/>
            <person name="Weissenbacher-Lang C."/>
            <person name="Xu J."/>
            <person name="Upham N.S."/>
            <person name="Stajich J.E."/>
            <person name="Cuomo C.A."/>
            <person name="Cushion M.T."/>
            <person name="Kovacs J.A."/>
        </authorList>
    </citation>
    <scope>NUCLEOTIDE SEQUENCE [LARGE SCALE GENOMIC DNA]</scope>
    <source>
        <strain evidence="1 2">RABM</strain>
    </source>
</reference>
<comment type="caution">
    <text evidence="1">The sequence shown here is derived from an EMBL/GenBank/DDBJ whole genome shotgun (WGS) entry which is preliminary data.</text>
</comment>
<dbReference type="EMBL" id="JABTEG010000012">
    <property type="protein sequence ID" value="KAG4304040.1"/>
    <property type="molecule type" value="Genomic_DNA"/>
</dbReference>
<name>A0ACB7C9C8_9ASCO</name>
<evidence type="ECO:0000313" key="2">
    <source>
        <dbReference type="Proteomes" id="UP000768646"/>
    </source>
</evidence>
<evidence type="ECO:0000313" key="1">
    <source>
        <dbReference type="EMBL" id="KAG4304040.1"/>
    </source>
</evidence>
<dbReference type="Proteomes" id="UP000768646">
    <property type="component" value="Unassembled WGS sequence"/>
</dbReference>
<protein>
    <submittedName>
        <fullName evidence="1">Uncharacterized protein</fullName>
    </submittedName>
</protein>
<accession>A0ACB7C9C8</accession>
<organism evidence="1 2">
    <name type="scientific">Pneumocystis oryctolagi</name>
    <dbReference type="NCBI Taxonomy" id="42067"/>
    <lineage>
        <taxon>Eukaryota</taxon>
        <taxon>Fungi</taxon>
        <taxon>Dikarya</taxon>
        <taxon>Ascomycota</taxon>
        <taxon>Taphrinomycotina</taxon>
        <taxon>Pneumocystomycetes</taxon>
        <taxon>Pneumocystaceae</taxon>
        <taxon>Pneumocystis</taxon>
    </lineage>
</organism>
<proteinExistence type="predicted"/>
<keyword evidence="2" id="KW-1185">Reference proteome</keyword>
<sequence>MMRYGFTGSTDDPFAERAAASDTLPPPQAVQAVQTAQAVQEADHQELRRVTLENLSLSMEELASKVREEECGAQSEKYRQLVATPSRQTAQTLSNLQADAALRGDSRRGRAAEPHLRTLRLGLRTGAHETAESRVVWEAGADDAAAGRAGTVEVSLLWDEAAGRAAGGALGRAADGATGGPAGGAEAWGERGRRRRGLHRLHRPLGRRGRPCVSQGAGPAAGACGGEGGGAVSELCFQVEAPVLSGVAGVVECQRDAAAGGVFAAGH</sequence>